<evidence type="ECO:0000313" key="15">
    <source>
        <dbReference type="EMBL" id="CEP13828.1"/>
    </source>
</evidence>
<evidence type="ECO:0000256" key="11">
    <source>
        <dbReference type="ARBA" id="ARBA00034776"/>
    </source>
</evidence>
<dbReference type="Proteomes" id="UP000054107">
    <property type="component" value="Unassembled WGS sequence"/>
</dbReference>
<dbReference type="STRING" id="35722.A0A0B7N648"/>
<evidence type="ECO:0000256" key="3">
    <source>
        <dbReference type="ARBA" id="ARBA00004657"/>
    </source>
</evidence>
<dbReference type="AlphaFoldDB" id="A0A0B7N648"/>
<dbReference type="EMBL" id="LN730558">
    <property type="protein sequence ID" value="CEP13828.1"/>
    <property type="molecule type" value="Genomic_DNA"/>
</dbReference>
<protein>
    <recommendedName>
        <fullName evidence="12">Dynactin subunit 4</fullName>
    </recommendedName>
</protein>
<gene>
    <name evidence="15" type="primary">PARPA_07962.1 scaffold 31073</name>
</gene>
<evidence type="ECO:0000256" key="2">
    <source>
        <dbReference type="ARBA" id="ARBA00004529"/>
    </source>
</evidence>
<dbReference type="InterPro" id="IPR008603">
    <property type="entry name" value="DCTN4"/>
</dbReference>
<evidence type="ECO:0000256" key="9">
    <source>
        <dbReference type="ARBA" id="ARBA00023054"/>
    </source>
</evidence>
<sequence length="551" mass="62004">MLSVDDREPIPFVDYYCACSAGKEHASLNTDAPENASTTTNATAATNNTSTVNSTITATTAATVENAASVTGRHLLSKQASNYLYPLSRLYFCEDCHQIRCPSCVQDEIVSYYCPNCLFEVPTASVKSEKNRCARNCFQCPICQNTLSVVAAQEPTQLSTSGPAPGPYFLACNVCRWNSQEINMTFEKPTSLALQLQKNEEALPDAKEFDQLKEHFEKHLRVNSPPSLPTSFLSFSSSTAFSKYMGSQFQHDSQMQQGKLDDISEYEPSVQIPDDDVKLLESMTTLRSVDGVSTLPQRLSQLYDQPYELSKVHPQRIHLAIKRSKRCRNCRHILIKPEQKAQATRFKIKLVAMNYIPTITLLKLPRKNWPLQVGMPTQLVLKFTNPLYEEMNITLATPQIRKKPTEEEETEHKIGGKVTILSPHFTVGAYNETIEYDDEMYPTGNRRNNKNFAAASYADGVYEKRNNYTSILVEVVPDKAGEFKFPLLVTYNYKSDEDRMDVSSGDIDADDMDDMDVDDSMDGSKKSSLRYDDDKIKSYSFWCLIGLGSAL</sequence>
<dbReference type="PANTHER" id="PTHR13034:SF2">
    <property type="entry name" value="DYNACTIN SUBUNIT 4"/>
    <property type="match status" value="1"/>
</dbReference>
<feature type="compositionally biased region" description="Acidic residues" evidence="14">
    <location>
        <begin position="507"/>
        <end position="521"/>
    </location>
</feature>
<accession>A0A0B7N648</accession>
<keyword evidence="5" id="KW-1017">Isopeptide bond</keyword>
<evidence type="ECO:0000256" key="13">
    <source>
        <dbReference type="ARBA" id="ARBA00093507"/>
    </source>
</evidence>
<name>A0A0B7N648_9FUNG</name>
<keyword evidence="6" id="KW-0597">Phosphoprotein</keyword>
<dbReference type="GO" id="GO:0005869">
    <property type="term" value="C:dynactin complex"/>
    <property type="evidence" value="ECO:0007669"/>
    <property type="project" value="InterPro"/>
</dbReference>
<dbReference type="PANTHER" id="PTHR13034">
    <property type="entry name" value="DYNACTIN P62 SUBUNIT"/>
    <property type="match status" value="1"/>
</dbReference>
<keyword evidence="10" id="KW-0206">Cytoskeleton</keyword>
<keyword evidence="8" id="KW-0007">Acetylation</keyword>
<evidence type="ECO:0000256" key="6">
    <source>
        <dbReference type="ARBA" id="ARBA00022553"/>
    </source>
</evidence>
<evidence type="ECO:0000256" key="14">
    <source>
        <dbReference type="SAM" id="MobiDB-lite"/>
    </source>
</evidence>
<feature type="region of interest" description="Disordered" evidence="14">
    <location>
        <begin position="500"/>
        <end position="527"/>
    </location>
</feature>
<evidence type="ECO:0000256" key="4">
    <source>
        <dbReference type="ARBA" id="ARBA00022490"/>
    </source>
</evidence>
<evidence type="ECO:0000256" key="1">
    <source>
        <dbReference type="ARBA" id="ARBA00004300"/>
    </source>
</evidence>
<evidence type="ECO:0000256" key="12">
    <source>
        <dbReference type="ARBA" id="ARBA00034864"/>
    </source>
</evidence>
<comment type="similarity">
    <text evidence="11">Belongs to the dynactin subunit 4 family.</text>
</comment>
<evidence type="ECO:0000256" key="7">
    <source>
        <dbReference type="ARBA" id="ARBA00022843"/>
    </source>
</evidence>
<keyword evidence="4" id="KW-0963">Cytoplasm</keyword>
<keyword evidence="7" id="KW-0832">Ubl conjugation</keyword>
<keyword evidence="16" id="KW-1185">Reference proteome</keyword>
<dbReference type="Pfam" id="PF05502">
    <property type="entry name" value="Dynactin_p62"/>
    <property type="match status" value="1"/>
</dbReference>
<proteinExistence type="inferred from homology"/>
<evidence type="ECO:0000256" key="10">
    <source>
        <dbReference type="ARBA" id="ARBA00023212"/>
    </source>
</evidence>
<reference evidence="15 16" key="1">
    <citation type="submission" date="2014-09" db="EMBL/GenBank/DDBJ databases">
        <authorList>
            <person name="Ellenberger Sabrina"/>
        </authorList>
    </citation>
    <scope>NUCLEOTIDE SEQUENCE [LARGE SCALE GENOMIC DNA]</scope>
    <source>
        <strain evidence="15 16">CBS 412.66</strain>
    </source>
</reference>
<dbReference type="GO" id="GO:0001725">
    <property type="term" value="C:stress fiber"/>
    <property type="evidence" value="ECO:0007669"/>
    <property type="project" value="UniProtKB-SubCell"/>
</dbReference>
<evidence type="ECO:0000256" key="8">
    <source>
        <dbReference type="ARBA" id="ARBA00022990"/>
    </source>
</evidence>
<keyword evidence="9" id="KW-0175">Coiled coil</keyword>
<comment type="subunit">
    <text evidence="13">Subunit of dynactin, a multiprotein complex part of a tripartite complex with dynein and a adapter, such as BICDL1, BICD2 or HOOK3. The dynactin complex is built around ACTR1A/ACTB filament and consists of an actin-related filament composed of a shoulder domain, a pointed end and a barbed end. Its length is defined by its flexible shoulder domain. The soulder is composed of 2 DCTN1 subunits, 4 DCTN2 and 2 DCTN3. The 4 DCNT2 (via N-terminus) bind the ACTR1A filament and act as molecular rulers to determine the length. The pointed end is important for binding dynein-dynactin cargo adapters. Consists of 4 subunits: ACTR10, DCNT4, DCTN5 and DCTN6. The barbed end is composed of a CAPZA1:CAPZB heterodimers, which binds ACTR1A/ACTB filament and dynactin and stabilizes dynactin. Interacts with ATP7B, but not ATP7A, in a copper-dependent manner. Interacts with ANK2; this interaction is required for localization at costameres. Interacts with N4BP2L1.</text>
</comment>
<evidence type="ECO:0000313" key="16">
    <source>
        <dbReference type="Proteomes" id="UP000054107"/>
    </source>
</evidence>
<organism evidence="15 16">
    <name type="scientific">Parasitella parasitica</name>
    <dbReference type="NCBI Taxonomy" id="35722"/>
    <lineage>
        <taxon>Eukaryota</taxon>
        <taxon>Fungi</taxon>
        <taxon>Fungi incertae sedis</taxon>
        <taxon>Mucoromycota</taxon>
        <taxon>Mucoromycotina</taxon>
        <taxon>Mucoromycetes</taxon>
        <taxon>Mucorales</taxon>
        <taxon>Mucorineae</taxon>
        <taxon>Mucoraceae</taxon>
        <taxon>Parasitella</taxon>
    </lineage>
</organism>
<evidence type="ECO:0000256" key="5">
    <source>
        <dbReference type="ARBA" id="ARBA00022499"/>
    </source>
</evidence>
<comment type="subcellular location">
    <subcellularLocation>
        <location evidence="1">Cytoplasm</location>
        <location evidence="1">Cytoskeleton</location>
        <location evidence="1">Microtubule organizing center</location>
        <location evidence="1">Centrosome</location>
    </subcellularLocation>
    <subcellularLocation>
        <location evidence="2">Cytoplasm</location>
        <location evidence="2">Cytoskeleton</location>
        <location evidence="2">Stress fiber</location>
    </subcellularLocation>
    <subcellularLocation>
        <location evidence="3">Cytoplasm</location>
        <location evidence="3">Myofibril</location>
    </subcellularLocation>
</comment>
<dbReference type="OrthoDB" id="283815at2759"/>